<sequence length="114" mass="12542">MALALAAFAALALVSCGGENRYERLADRITQAMQNNSIAPVQNELAKGINIDRVRVAEAADALAPLGKIESVKEVKPCEPGVHCFIVKFQKATYREKLRLDENGKIVAWRYSPE</sequence>
<dbReference type="AlphaFoldDB" id="E6PEX6"/>
<name>E6PEX6_9ZZZZ</name>
<reference evidence="1" key="1">
    <citation type="submission" date="2009-10" db="EMBL/GenBank/DDBJ databases">
        <title>Diversity of trophic interactions inside an arsenic-rich microbial ecosystem.</title>
        <authorList>
            <person name="Bertin P.N."/>
            <person name="Heinrich-Salmeron A."/>
            <person name="Pelletier E."/>
            <person name="Goulhen-Chollet F."/>
            <person name="Arsene-Ploetze F."/>
            <person name="Gallien S."/>
            <person name="Calteau A."/>
            <person name="Vallenet D."/>
            <person name="Casiot C."/>
            <person name="Chane-Woon-Ming B."/>
            <person name="Giloteaux L."/>
            <person name="Barakat M."/>
            <person name="Bonnefoy V."/>
            <person name="Bruneel O."/>
            <person name="Chandler M."/>
            <person name="Cleiss J."/>
            <person name="Duran R."/>
            <person name="Elbaz-Poulichet F."/>
            <person name="Fonknechten N."/>
            <person name="Lauga B."/>
            <person name="Mornico D."/>
            <person name="Ortet P."/>
            <person name="Schaeffer C."/>
            <person name="Siguier P."/>
            <person name="Alexander Thil Smith A."/>
            <person name="Van Dorsselaer A."/>
            <person name="Weissenbach J."/>
            <person name="Medigue C."/>
            <person name="Le Paslier D."/>
        </authorList>
    </citation>
    <scope>NUCLEOTIDE SEQUENCE</scope>
</reference>
<accession>E6PEX6</accession>
<protein>
    <submittedName>
        <fullName evidence="1">Uncharacterized protein</fullName>
    </submittedName>
</protein>
<proteinExistence type="predicted"/>
<organism evidence="1">
    <name type="scientific">mine drainage metagenome</name>
    <dbReference type="NCBI Taxonomy" id="410659"/>
    <lineage>
        <taxon>unclassified sequences</taxon>
        <taxon>metagenomes</taxon>
        <taxon>ecological metagenomes</taxon>
    </lineage>
</organism>
<gene>
    <name evidence="1" type="ORF">CARN1_0187</name>
</gene>
<comment type="caution">
    <text evidence="1">The sequence shown here is derived from an EMBL/GenBank/DDBJ whole genome shotgun (WGS) entry which is preliminary data.</text>
</comment>
<dbReference type="EMBL" id="CABL01000005">
    <property type="protein sequence ID" value="CBH75012.1"/>
    <property type="molecule type" value="Genomic_DNA"/>
</dbReference>
<evidence type="ECO:0000313" key="1">
    <source>
        <dbReference type="EMBL" id="CBH75012.1"/>
    </source>
</evidence>